<dbReference type="InterPro" id="IPR008538">
    <property type="entry name" value="Uma2"/>
</dbReference>
<dbReference type="PANTHER" id="PTHR35400:SF1">
    <property type="entry name" value="SLR1083 PROTEIN"/>
    <property type="match status" value="1"/>
</dbReference>
<reference evidence="3" key="1">
    <citation type="journal article" date="2023" name="Mar. Drugs">
        <title>Gemmata algarum, a Novel Planctomycete Isolated from an Algal Mat, Displays Antimicrobial Activity.</title>
        <authorList>
            <person name="Kumar G."/>
            <person name="Kallscheuer N."/>
            <person name="Kashif M."/>
            <person name="Ahamad S."/>
            <person name="Jagadeeshwari U."/>
            <person name="Pannikurungottu S."/>
            <person name="Haufschild T."/>
            <person name="Kabuu M."/>
            <person name="Sasikala C."/>
            <person name="Jogler C."/>
            <person name="Ramana C."/>
        </authorList>
    </citation>
    <scope>NUCLEOTIDE SEQUENCE [LARGE SCALE GENOMIC DNA]</scope>
    <source>
        <strain evidence="3">JC673</strain>
    </source>
</reference>
<dbReference type="EMBL" id="JAXBLV010000198">
    <property type="protein sequence ID" value="MDY3561656.1"/>
    <property type="molecule type" value="Genomic_DNA"/>
</dbReference>
<dbReference type="InterPro" id="IPR011335">
    <property type="entry name" value="Restrct_endonuc-II-like"/>
</dbReference>
<evidence type="ECO:0000259" key="1">
    <source>
        <dbReference type="Pfam" id="PF05685"/>
    </source>
</evidence>
<evidence type="ECO:0000313" key="3">
    <source>
        <dbReference type="Proteomes" id="UP001272242"/>
    </source>
</evidence>
<feature type="domain" description="Putative restriction endonuclease" evidence="1">
    <location>
        <begin position="37"/>
        <end position="174"/>
    </location>
</feature>
<proteinExistence type="predicted"/>
<keyword evidence="2" id="KW-0540">Nuclease</keyword>
<dbReference type="Pfam" id="PF05685">
    <property type="entry name" value="Uma2"/>
    <property type="match status" value="1"/>
</dbReference>
<keyword evidence="2" id="KW-0255">Endonuclease</keyword>
<dbReference type="PANTHER" id="PTHR35400">
    <property type="entry name" value="SLR1083 PROTEIN"/>
    <property type="match status" value="1"/>
</dbReference>
<evidence type="ECO:0000313" key="2">
    <source>
        <dbReference type="EMBL" id="MDY3561656.1"/>
    </source>
</evidence>
<name>A0ABU5F714_9BACT</name>
<organism evidence="2 3">
    <name type="scientific">Gemmata algarum</name>
    <dbReference type="NCBI Taxonomy" id="2975278"/>
    <lineage>
        <taxon>Bacteria</taxon>
        <taxon>Pseudomonadati</taxon>
        <taxon>Planctomycetota</taxon>
        <taxon>Planctomycetia</taxon>
        <taxon>Gemmatales</taxon>
        <taxon>Gemmataceae</taxon>
        <taxon>Gemmata</taxon>
    </lineage>
</organism>
<dbReference type="GO" id="GO:0004519">
    <property type="term" value="F:endonuclease activity"/>
    <property type="evidence" value="ECO:0007669"/>
    <property type="project" value="UniProtKB-KW"/>
</dbReference>
<dbReference type="Proteomes" id="UP001272242">
    <property type="component" value="Unassembled WGS sequence"/>
</dbReference>
<keyword evidence="3" id="KW-1185">Reference proteome</keyword>
<dbReference type="Gene3D" id="3.90.1570.10">
    <property type="entry name" value="tt1808, chain A"/>
    <property type="match status" value="1"/>
</dbReference>
<dbReference type="SUPFAM" id="SSF52980">
    <property type="entry name" value="Restriction endonuclease-like"/>
    <property type="match status" value="1"/>
</dbReference>
<sequence length="202" mass="21417">MSALLSPPPWKPSSVVPQPRKWTVHEFDRLGSLGCFEGRRAFLLDGVILEQGPMDPPHATGLALVDAALRAIFGVGWLLCVQTPLHLDPFNNPMPDLAVVPGGPRDYATVHPTVAALVVEVSDSTLHTDLTAKAERYATAGIADYWVLDLNGRVLHVLRDPQPLPAGLGATAYRTHLILGPGDSVAPLAAPAAALLVADLLP</sequence>
<accession>A0ABU5F714</accession>
<gene>
    <name evidence="2" type="ORF">R5W23_002937</name>
</gene>
<keyword evidence="2" id="KW-0378">Hydrolase</keyword>
<dbReference type="InterPro" id="IPR012296">
    <property type="entry name" value="Nuclease_put_TT1808"/>
</dbReference>
<dbReference type="CDD" id="cd06260">
    <property type="entry name" value="DUF820-like"/>
    <property type="match status" value="1"/>
</dbReference>
<protein>
    <submittedName>
        <fullName evidence="2">Uma2 family endonuclease</fullName>
    </submittedName>
</protein>
<comment type="caution">
    <text evidence="2">The sequence shown here is derived from an EMBL/GenBank/DDBJ whole genome shotgun (WGS) entry which is preliminary data.</text>
</comment>
<dbReference type="RefSeq" id="WP_320688028.1">
    <property type="nucleotide sequence ID" value="NZ_JAXBLV010000198.1"/>
</dbReference>